<feature type="compositionally biased region" description="Polar residues" evidence="1">
    <location>
        <begin position="680"/>
        <end position="696"/>
    </location>
</feature>
<keyword evidence="2" id="KW-0732">Signal</keyword>
<keyword evidence="4" id="KW-1185">Reference proteome</keyword>
<feature type="region of interest" description="Disordered" evidence="1">
    <location>
        <begin position="211"/>
        <end position="230"/>
    </location>
</feature>
<reference evidence="3 4" key="1">
    <citation type="submission" date="2018-08" db="EMBL/GenBank/DDBJ databases">
        <title>Flavobacterium tibetense sp. nov., isolated from a wetland YonghuCo on Tibetan Plateau.</title>
        <authorList>
            <person name="Phurbu D."/>
            <person name="Lu H."/>
            <person name="Xing P."/>
        </authorList>
    </citation>
    <scope>NUCLEOTIDE SEQUENCE [LARGE SCALE GENOMIC DNA]</scope>
    <source>
        <strain evidence="3 4">DJC</strain>
    </source>
</reference>
<feature type="region of interest" description="Disordered" evidence="1">
    <location>
        <begin position="134"/>
        <end position="171"/>
    </location>
</feature>
<organism evidence="3 4">
    <name type="scientific">Pseudotabrizicola alkalilacus</name>
    <dbReference type="NCBI Taxonomy" id="2305252"/>
    <lineage>
        <taxon>Bacteria</taxon>
        <taxon>Pseudomonadati</taxon>
        <taxon>Pseudomonadota</taxon>
        <taxon>Alphaproteobacteria</taxon>
        <taxon>Rhodobacterales</taxon>
        <taxon>Paracoccaceae</taxon>
        <taxon>Pseudotabrizicola</taxon>
    </lineage>
</organism>
<dbReference type="AlphaFoldDB" id="A0A411Z6R9"/>
<dbReference type="EMBL" id="QWEY01000001">
    <property type="protein sequence ID" value="RGP38735.1"/>
    <property type="molecule type" value="Genomic_DNA"/>
</dbReference>
<dbReference type="RefSeq" id="WP_118149479.1">
    <property type="nucleotide sequence ID" value="NZ_QWEY01000001.1"/>
</dbReference>
<evidence type="ECO:0000313" key="3">
    <source>
        <dbReference type="EMBL" id="RGP38735.1"/>
    </source>
</evidence>
<gene>
    <name evidence="3" type="ORF">D1012_01005</name>
</gene>
<evidence type="ECO:0000313" key="4">
    <source>
        <dbReference type="Proteomes" id="UP000284547"/>
    </source>
</evidence>
<evidence type="ECO:0008006" key="5">
    <source>
        <dbReference type="Google" id="ProtNLM"/>
    </source>
</evidence>
<comment type="caution">
    <text evidence="3">The sequence shown here is derived from an EMBL/GenBank/DDBJ whole genome shotgun (WGS) entry which is preliminary data.</text>
</comment>
<protein>
    <recommendedName>
        <fullName evidence="5">Tetratricopeptide repeat protein</fullName>
    </recommendedName>
</protein>
<evidence type="ECO:0000256" key="1">
    <source>
        <dbReference type="SAM" id="MobiDB-lite"/>
    </source>
</evidence>
<feature type="region of interest" description="Disordered" evidence="1">
    <location>
        <begin position="664"/>
        <end position="710"/>
    </location>
</feature>
<evidence type="ECO:0000256" key="2">
    <source>
        <dbReference type="SAM" id="SignalP"/>
    </source>
</evidence>
<feature type="chain" id="PRO_5019293136" description="Tetratricopeptide repeat protein" evidence="2">
    <location>
        <begin position="18"/>
        <end position="760"/>
    </location>
</feature>
<accession>A0A411Z6R9</accession>
<name>A0A411Z6R9_9RHOB</name>
<dbReference type="Proteomes" id="UP000284547">
    <property type="component" value="Unassembled WGS sequence"/>
</dbReference>
<dbReference type="OrthoDB" id="7847197at2"/>
<feature type="signal peptide" evidence="2">
    <location>
        <begin position="1"/>
        <end position="17"/>
    </location>
</feature>
<sequence>MKYILILLLFMAAPVQAQNRAVSVKSGDHRGFTRLVLTFPDPVDWALGRTGGGYGLRIAEPGLRYDLASVYRVITKERLRSIWVDPASGDLLLGVDCPCHAIPYELGPRTLVIDIKDGAPPQGSSFELSLGDGTTAAPFQPAPVPRPRQNTRREGGYDWLNPGGASTGRETPPEMAAIELDSDLRLEDFRSMLIDEVGRGATEGVVEMEQRLPPPDRATDPHPEPPEPTLPENARAAINALPGIGINSDANPPDLMVKGDSCPKAADLDLGSWAGSSDAASELALARAAVLTEFDVPDPQRVTQAANTHMHFGFGAEARLLMVSFLPAGQADPLRVSLSYLIDGDSPPDNPFHNMQSCDSAAALWALLAAPGGEAQSFVNGAAVSRTFLSLPATMRAVLGPETAKRLLASGDGANAEVVRQSFERAVAPDDPTVKLLAADQALQTGDLAGAEAALPTAATGETAMGALFTLVESRFQRREAVEGKDILALEAFAFEHGNGPLRSRLDRALAHAKALSGDFAAAFAIAGEDAALDQDLWMVLGETGPESQLLEFAIGLDPDRRTALPLATRSMIAGRLMTAGLPNAAADWSQSGDLDTDLAARVALANGDPRMALRLLSARLPDADPDLLAASYVALGDFDTAAATYQTSGNTDAATQLQRWAGTWSPEESVSDIPPDATAGNSAGASSETLVSATSGGPAVAPNDTENEPWDTVADLLAPAVDQSVTPPLAASQARLTQSVATREAIAALLATAPMVDQP</sequence>
<proteinExistence type="predicted"/>